<protein>
    <submittedName>
        <fullName evidence="5">Glycosyltransferase family 4 protein</fullName>
    </submittedName>
</protein>
<feature type="domain" description="Glycosyltransferase subfamily 4-like N-terminal" evidence="4">
    <location>
        <begin position="193"/>
        <end position="372"/>
    </location>
</feature>
<dbReference type="EMBL" id="BAABHM010000006">
    <property type="protein sequence ID" value="GAA4692329.1"/>
    <property type="molecule type" value="Genomic_DNA"/>
</dbReference>
<dbReference type="Pfam" id="PF13692">
    <property type="entry name" value="Glyco_trans_1_4"/>
    <property type="match status" value="1"/>
</dbReference>
<dbReference type="CDD" id="cd03801">
    <property type="entry name" value="GT4_PimA-like"/>
    <property type="match status" value="1"/>
</dbReference>
<feature type="region of interest" description="Disordered" evidence="3">
    <location>
        <begin position="148"/>
        <end position="178"/>
    </location>
</feature>
<proteinExistence type="predicted"/>
<gene>
    <name evidence="5" type="ORF">GCM10023198_09180</name>
</gene>
<evidence type="ECO:0000259" key="4">
    <source>
        <dbReference type="Pfam" id="PF13579"/>
    </source>
</evidence>
<sequence length="582" mass="60733">MAPSLRRAGELARNLRFTTSFVARTLVEDPVWLAVQTARRAPEPLRRPLVRALGLTPTPSAPHALGRMLAGDTARAADEAEQLLARRDGRGLRVAAEVAVAVGRPDLLDGVDGAGPARYRAAWLLGDTESIGPDAPAGLRAQVAVLQPGPQDDASGRAHQARGAEPAPAGPTGPGGITVLHHLTNSLPHTQSGYTLRSHAILVAQRAGGLRASATTRPGYPLTIGSLTARGTDVVDGAAYQRLVPSRLLPDVARRTAQEAELLTEAAREAGASVLHTTTPSANGVLARTAARRLGIPWVYEVRGLPEETWVASHGTTEGRARAAASRRRALMQAKETELALAADAVVTLSGTMRDALVARGVPLERITVVPNAVSDALLTTEHPAPEAARAALGLPAGPAIGTVSSLVDYEGLETVVRTVATLRARGHDVTGVLVGDGVSRPGLARLARELGVADHVVLPGRVPSDVALTWLAALDVVLVPRRDHEVTRLVTPLKPVEAMAVGRPVVASDLPALVEAVGGAGLHVGADDAEGWATSVGALLEDVGRRAELVERGRVVAAERTWVRNAETYLGIYRTCLGVPA</sequence>
<evidence type="ECO:0000256" key="2">
    <source>
        <dbReference type="ARBA" id="ARBA00022679"/>
    </source>
</evidence>
<name>A0ABP8WNX3_9MICO</name>
<dbReference type="Gene3D" id="3.40.50.2000">
    <property type="entry name" value="Glycogen Phosphorylase B"/>
    <property type="match status" value="2"/>
</dbReference>
<evidence type="ECO:0000313" key="6">
    <source>
        <dbReference type="Proteomes" id="UP001500843"/>
    </source>
</evidence>
<evidence type="ECO:0000256" key="1">
    <source>
        <dbReference type="ARBA" id="ARBA00022676"/>
    </source>
</evidence>
<dbReference type="PANTHER" id="PTHR12526:SF635">
    <property type="entry name" value="GLYCOSYL TRANSFERASE GROUP 1"/>
    <property type="match status" value="1"/>
</dbReference>
<dbReference type="InterPro" id="IPR028098">
    <property type="entry name" value="Glyco_trans_4-like_N"/>
</dbReference>
<reference evidence="6" key="1">
    <citation type="journal article" date="2019" name="Int. J. Syst. Evol. Microbiol.">
        <title>The Global Catalogue of Microorganisms (GCM) 10K type strain sequencing project: providing services to taxonomists for standard genome sequencing and annotation.</title>
        <authorList>
            <consortium name="The Broad Institute Genomics Platform"/>
            <consortium name="The Broad Institute Genome Sequencing Center for Infectious Disease"/>
            <person name="Wu L."/>
            <person name="Ma J."/>
        </authorList>
    </citation>
    <scope>NUCLEOTIDE SEQUENCE [LARGE SCALE GENOMIC DNA]</scope>
    <source>
        <strain evidence="6">JCM 17975</strain>
    </source>
</reference>
<evidence type="ECO:0000256" key="3">
    <source>
        <dbReference type="SAM" id="MobiDB-lite"/>
    </source>
</evidence>
<keyword evidence="1" id="KW-0328">Glycosyltransferase</keyword>
<dbReference type="SUPFAM" id="SSF53756">
    <property type="entry name" value="UDP-Glycosyltransferase/glycogen phosphorylase"/>
    <property type="match status" value="1"/>
</dbReference>
<keyword evidence="2" id="KW-0808">Transferase</keyword>
<evidence type="ECO:0000313" key="5">
    <source>
        <dbReference type="EMBL" id="GAA4692329.1"/>
    </source>
</evidence>
<accession>A0ABP8WNX3</accession>
<keyword evidence="6" id="KW-1185">Reference proteome</keyword>
<comment type="caution">
    <text evidence="5">The sequence shown here is derived from an EMBL/GenBank/DDBJ whole genome shotgun (WGS) entry which is preliminary data.</text>
</comment>
<dbReference type="PANTHER" id="PTHR12526">
    <property type="entry name" value="GLYCOSYLTRANSFERASE"/>
    <property type="match status" value="1"/>
</dbReference>
<organism evidence="5 6">
    <name type="scientific">Promicromonospora umidemergens</name>
    <dbReference type="NCBI Taxonomy" id="629679"/>
    <lineage>
        <taxon>Bacteria</taxon>
        <taxon>Bacillati</taxon>
        <taxon>Actinomycetota</taxon>
        <taxon>Actinomycetes</taxon>
        <taxon>Micrococcales</taxon>
        <taxon>Promicromonosporaceae</taxon>
        <taxon>Promicromonospora</taxon>
    </lineage>
</organism>
<dbReference type="Pfam" id="PF13579">
    <property type="entry name" value="Glyco_trans_4_4"/>
    <property type="match status" value="1"/>
</dbReference>
<dbReference type="Proteomes" id="UP001500843">
    <property type="component" value="Unassembled WGS sequence"/>
</dbReference>
<dbReference type="RefSeq" id="WP_253869764.1">
    <property type="nucleotide sequence ID" value="NZ_BAABHM010000006.1"/>
</dbReference>